<organism evidence="1 2">
    <name type="scientific">Parelaphostrongylus tenuis</name>
    <name type="common">Meningeal worm</name>
    <dbReference type="NCBI Taxonomy" id="148309"/>
    <lineage>
        <taxon>Eukaryota</taxon>
        <taxon>Metazoa</taxon>
        <taxon>Ecdysozoa</taxon>
        <taxon>Nematoda</taxon>
        <taxon>Chromadorea</taxon>
        <taxon>Rhabditida</taxon>
        <taxon>Rhabditina</taxon>
        <taxon>Rhabditomorpha</taxon>
        <taxon>Strongyloidea</taxon>
        <taxon>Metastrongylidae</taxon>
        <taxon>Parelaphostrongylus</taxon>
    </lineage>
</organism>
<evidence type="ECO:0000313" key="1">
    <source>
        <dbReference type="EMBL" id="KAJ1358274.1"/>
    </source>
</evidence>
<evidence type="ECO:0000313" key="2">
    <source>
        <dbReference type="Proteomes" id="UP001196413"/>
    </source>
</evidence>
<dbReference type="Proteomes" id="UP001196413">
    <property type="component" value="Unassembled WGS sequence"/>
</dbReference>
<dbReference type="EMBL" id="JAHQIW010003351">
    <property type="protein sequence ID" value="KAJ1358274.1"/>
    <property type="molecule type" value="Genomic_DNA"/>
</dbReference>
<reference evidence="1" key="1">
    <citation type="submission" date="2021-06" db="EMBL/GenBank/DDBJ databases">
        <title>Parelaphostrongylus tenuis whole genome reference sequence.</title>
        <authorList>
            <person name="Garwood T.J."/>
            <person name="Larsen P.A."/>
            <person name="Fountain-Jones N.M."/>
            <person name="Garbe J.R."/>
            <person name="Macchietto M.G."/>
            <person name="Kania S.A."/>
            <person name="Gerhold R.W."/>
            <person name="Richards J.E."/>
            <person name="Wolf T.M."/>
        </authorList>
    </citation>
    <scope>NUCLEOTIDE SEQUENCE</scope>
    <source>
        <strain evidence="1">MNPRO001-30</strain>
        <tissue evidence="1">Meninges</tissue>
    </source>
</reference>
<protein>
    <submittedName>
        <fullName evidence="1">Uncharacterized protein</fullName>
    </submittedName>
</protein>
<keyword evidence="2" id="KW-1185">Reference proteome</keyword>
<name>A0AAD5N5G6_PARTN</name>
<dbReference type="AlphaFoldDB" id="A0AAD5N5G6"/>
<proteinExistence type="predicted"/>
<comment type="caution">
    <text evidence="1">The sequence shown here is derived from an EMBL/GenBank/DDBJ whole genome shotgun (WGS) entry which is preliminary data.</text>
</comment>
<accession>A0AAD5N5G6</accession>
<gene>
    <name evidence="1" type="ORF">KIN20_016669</name>
</gene>
<sequence>MLHFYKRTTYFYSGHGDREEVQRRGGLTITIANTLTRDACEVQSMGKSGSKCERLFGRPGWIPWAAFLTANLYANRTPLDAEKRGIHRNVNEIA</sequence>